<keyword evidence="1" id="KW-0805">Transcription regulation</keyword>
<dbReference type="InterPro" id="IPR020449">
    <property type="entry name" value="Tscrpt_reg_AraC-type_HTH"/>
</dbReference>
<dbReference type="PATRIC" id="fig|1938.6.peg.6828"/>
<proteinExistence type="predicted"/>
<keyword evidence="3" id="KW-0804">Transcription</keyword>
<dbReference type="InterPro" id="IPR035418">
    <property type="entry name" value="AraC-bd_2"/>
</dbReference>
<dbReference type="InterPro" id="IPR050204">
    <property type="entry name" value="AraC_XylS_family_regulators"/>
</dbReference>
<dbReference type="Gene3D" id="1.10.10.60">
    <property type="entry name" value="Homeodomain-like"/>
    <property type="match status" value="1"/>
</dbReference>
<name>A0A0L8JFU1_STRVR</name>
<dbReference type="Proteomes" id="UP000037023">
    <property type="component" value="Unassembled WGS sequence"/>
</dbReference>
<feature type="compositionally biased region" description="Basic and acidic residues" evidence="4">
    <location>
        <begin position="1"/>
        <end position="10"/>
    </location>
</feature>
<dbReference type="SMART" id="SM00342">
    <property type="entry name" value="HTH_ARAC"/>
    <property type="match status" value="1"/>
</dbReference>
<comment type="caution">
    <text evidence="6">The sequence shown here is derived from an EMBL/GenBank/DDBJ whole genome shotgun (WGS) entry which is preliminary data.</text>
</comment>
<dbReference type="GO" id="GO:0043565">
    <property type="term" value="F:sequence-specific DNA binding"/>
    <property type="evidence" value="ECO:0007669"/>
    <property type="project" value="InterPro"/>
</dbReference>
<organism evidence="6 7">
    <name type="scientific">Streptomyces viridochromogenes</name>
    <dbReference type="NCBI Taxonomy" id="1938"/>
    <lineage>
        <taxon>Bacteria</taxon>
        <taxon>Bacillati</taxon>
        <taxon>Actinomycetota</taxon>
        <taxon>Actinomycetes</taxon>
        <taxon>Kitasatosporales</taxon>
        <taxon>Streptomycetaceae</taxon>
        <taxon>Streptomyces</taxon>
    </lineage>
</organism>
<keyword evidence="2" id="KW-0238">DNA-binding</keyword>
<dbReference type="SUPFAM" id="SSF46689">
    <property type="entry name" value="Homeodomain-like"/>
    <property type="match status" value="1"/>
</dbReference>
<gene>
    <name evidence="6" type="ORF">ADK34_31775</name>
</gene>
<feature type="region of interest" description="Disordered" evidence="4">
    <location>
        <begin position="1"/>
        <end position="51"/>
    </location>
</feature>
<reference evidence="6 7" key="1">
    <citation type="submission" date="2015-06" db="EMBL/GenBank/DDBJ databases">
        <authorList>
            <person name="Hoefler B.C."/>
            <person name="Straight P.D."/>
        </authorList>
    </citation>
    <scope>NUCLEOTIDE SEQUENCE [LARGE SCALE GENOMIC DNA]</scope>
    <source>
        <strain evidence="6 7">NRRL 3427</strain>
    </source>
</reference>
<dbReference type="InterPro" id="IPR018060">
    <property type="entry name" value="HTH_AraC"/>
</dbReference>
<evidence type="ECO:0000256" key="3">
    <source>
        <dbReference type="ARBA" id="ARBA00023163"/>
    </source>
</evidence>
<dbReference type="PRINTS" id="PR00032">
    <property type="entry name" value="HTHARAC"/>
</dbReference>
<dbReference type="Pfam" id="PF12833">
    <property type="entry name" value="HTH_18"/>
    <property type="match status" value="1"/>
</dbReference>
<evidence type="ECO:0000313" key="7">
    <source>
        <dbReference type="Proteomes" id="UP000037023"/>
    </source>
</evidence>
<feature type="domain" description="HTH araC/xylS-type" evidence="5">
    <location>
        <begin position="208"/>
        <end position="309"/>
    </location>
</feature>
<accession>A0A0L8JFU1</accession>
<dbReference type="EMBL" id="LGUP01000381">
    <property type="protein sequence ID" value="KOG12532.1"/>
    <property type="molecule type" value="Genomic_DNA"/>
</dbReference>
<evidence type="ECO:0000313" key="6">
    <source>
        <dbReference type="EMBL" id="KOG12532.1"/>
    </source>
</evidence>
<dbReference type="InterPro" id="IPR009057">
    <property type="entry name" value="Homeodomain-like_sf"/>
</dbReference>
<dbReference type="GO" id="GO:0003700">
    <property type="term" value="F:DNA-binding transcription factor activity"/>
    <property type="evidence" value="ECO:0007669"/>
    <property type="project" value="InterPro"/>
</dbReference>
<dbReference type="PANTHER" id="PTHR46796">
    <property type="entry name" value="HTH-TYPE TRANSCRIPTIONAL ACTIVATOR RHAS-RELATED"/>
    <property type="match status" value="1"/>
</dbReference>
<dbReference type="Pfam" id="PF14525">
    <property type="entry name" value="AraC_binding_2"/>
    <property type="match status" value="1"/>
</dbReference>
<evidence type="ECO:0000259" key="5">
    <source>
        <dbReference type="PROSITE" id="PS01124"/>
    </source>
</evidence>
<protein>
    <recommendedName>
        <fullName evidence="5">HTH araC/xylS-type domain-containing protein</fullName>
    </recommendedName>
</protein>
<evidence type="ECO:0000256" key="2">
    <source>
        <dbReference type="ARBA" id="ARBA00023125"/>
    </source>
</evidence>
<sequence>MVLEATDRRPGGASGASRARRGLRRSAPPTCRAGLPYRPPSPSGEAPMTTPTGHIQIVSELPAAGDDEFLHLGRVFDDSVATTGHGDELRLGPGDLVFCDPARHRSPRFTADCRMTVLRLPRRHLALSEADLDRVTGMTVPGGEGVGALVSDLLITLATEAEAHGTRMIGQLTRSAADLLVVLVMELLQTEAEEDIPDQTSPGSEILDRIKTYVDEHLKDPDLSPQSIARANRISVRYLHKLFQDDGITVSQWVRRRRLDSCKWDLSRTPNRRTTVAAVAHRWGFSSPAHFSRTFKDAYGMSPREWQALAS</sequence>
<evidence type="ECO:0000256" key="1">
    <source>
        <dbReference type="ARBA" id="ARBA00023015"/>
    </source>
</evidence>
<evidence type="ECO:0000256" key="4">
    <source>
        <dbReference type="SAM" id="MobiDB-lite"/>
    </source>
</evidence>
<dbReference type="PANTHER" id="PTHR46796:SF6">
    <property type="entry name" value="ARAC SUBFAMILY"/>
    <property type="match status" value="1"/>
</dbReference>
<dbReference type="PROSITE" id="PS01124">
    <property type="entry name" value="HTH_ARAC_FAMILY_2"/>
    <property type="match status" value="1"/>
</dbReference>
<dbReference type="AlphaFoldDB" id="A0A0L8JFU1"/>